<accession>A0ABR6QW02</accession>
<comment type="caution">
    <text evidence="1">The sequence shown here is derived from an EMBL/GenBank/DDBJ whole genome shotgun (WGS) entry which is preliminary data.</text>
</comment>
<reference evidence="1 2" key="1">
    <citation type="submission" date="2020-08" db="EMBL/GenBank/DDBJ databases">
        <title>Genomic Encyclopedia of Type Strains, Phase IV (KMG-V): Genome sequencing to study the core and pangenomes of soil and plant-associated prokaryotes.</title>
        <authorList>
            <person name="Whitman W."/>
        </authorList>
    </citation>
    <scope>NUCLEOTIDE SEQUENCE [LARGE SCALE GENOMIC DNA]</scope>
    <source>
        <strain evidence="1 2">SEMIA 4059</strain>
    </source>
</reference>
<evidence type="ECO:0000313" key="2">
    <source>
        <dbReference type="Proteomes" id="UP000526625"/>
    </source>
</evidence>
<protein>
    <recommendedName>
        <fullName evidence="3">Transposase</fullName>
    </recommendedName>
</protein>
<evidence type="ECO:0000313" key="1">
    <source>
        <dbReference type="EMBL" id="MBB6491122.1"/>
    </source>
</evidence>
<organism evidence="1 2">
    <name type="scientific">Rhizobium tropici</name>
    <dbReference type="NCBI Taxonomy" id="398"/>
    <lineage>
        <taxon>Bacteria</taxon>
        <taxon>Pseudomonadati</taxon>
        <taxon>Pseudomonadota</taxon>
        <taxon>Alphaproteobacteria</taxon>
        <taxon>Hyphomicrobiales</taxon>
        <taxon>Rhizobiaceae</taxon>
        <taxon>Rhizobium/Agrobacterium group</taxon>
        <taxon>Rhizobium</taxon>
    </lineage>
</organism>
<sequence length="56" mass="6432">MMRFKSARQCQCFASTQGQIAKLLHLHRKHLTAADHRKLRASAVNTWREIALSTVL</sequence>
<gene>
    <name evidence="1" type="ORF">GGD45_001519</name>
</gene>
<evidence type="ECO:0008006" key="3">
    <source>
        <dbReference type="Google" id="ProtNLM"/>
    </source>
</evidence>
<name>A0ABR6QW02_RHITR</name>
<dbReference type="EMBL" id="JACHBF010000003">
    <property type="protein sequence ID" value="MBB6491122.1"/>
    <property type="molecule type" value="Genomic_DNA"/>
</dbReference>
<keyword evidence="2" id="KW-1185">Reference proteome</keyword>
<dbReference type="Proteomes" id="UP000526625">
    <property type="component" value="Unassembled WGS sequence"/>
</dbReference>
<proteinExistence type="predicted"/>